<dbReference type="SUPFAM" id="SSF51556">
    <property type="entry name" value="Metallo-dependent hydrolases"/>
    <property type="match status" value="1"/>
</dbReference>
<keyword evidence="6" id="KW-0546">Nucleotide metabolism</keyword>
<comment type="cofactor">
    <cofactor evidence="1">
        <name>Zn(2+)</name>
        <dbReference type="ChEBI" id="CHEBI:29105"/>
    </cofactor>
</comment>
<evidence type="ECO:0000256" key="3">
    <source>
        <dbReference type="ARBA" id="ARBA00022723"/>
    </source>
</evidence>
<dbReference type="InterPro" id="IPR006330">
    <property type="entry name" value="Ado/ade_deaminase"/>
</dbReference>
<name>A0A7H8R7F2_TALRU</name>
<evidence type="ECO:0000256" key="7">
    <source>
        <dbReference type="ARBA" id="ARBA00048787"/>
    </source>
</evidence>
<reference evidence="10" key="1">
    <citation type="submission" date="2020-06" db="EMBL/GenBank/DDBJ databases">
        <title>A chromosome-scale genome assembly of Talaromyces rugulosus W13939.</title>
        <authorList>
            <person name="Wang B."/>
            <person name="Guo L."/>
            <person name="Ye K."/>
            <person name="Wang L."/>
        </authorList>
    </citation>
    <scope>NUCLEOTIDE SEQUENCE [LARGE SCALE GENOMIC DNA]</scope>
    <source>
        <strain evidence="10">W13939</strain>
    </source>
</reference>
<dbReference type="GO" id="GO:0046872">
    <property type="term" value="F:metal ion binding"/>
    <property type="evidence" value="ECO:0007669"/>
    <property type="project" value="UniProtKB-KW"/>
</dbReference>
<evidence type="ECO:0000259" key="8">
    <source>
        <dbReference type="Pfam" id="PF00962"/>
    </source>
</evidence>
<evidence type="ECO:0000256" key="5">
    <source>
        <dbReference type="ARBA" id="ARBA00022833"/>
    </source>
</evidence>
<dbReference type="GO" id="GO:0009117">
    <property type="term" value="P:nucleotide metabolic process"/>
    <property type="evidence" value="ECO:0007669"/>
    <property type="project" value="UniProtKB-KW"/>
</dbReference>
<dbReference type="InterPro" id="IPR001365">
    <property type="entry name" value="A_deaminase_dom"/>
</dbReference>
<keyword evidence="4" id="KW-0378">Hydrolase</keyword>
<evidence type="ECO:0000313" key="9">
    <source>
        <dbReference type="EMBL" id="QKX62302.1"/>
    </source>
</evidence>
<protein>
    <recommendedName>
        <fullName evidence="8">Adenosine deaminase domain-containing protein</fullName>
    </recommendedName>
</protein>
<evidence type="ECO:0000256" key="6">
    <source>
        <dbReference type="ARBA" id="ARBA00023080"/>
    </source>
</evidence>
<dbReference type="GO" id="GO:0006154">
    <property type="term" value="P:adenosine catabolic process"/>
    <property type="evidence" value="ECO:0007669"/>
    <property type="project" value="TreeGrafter"/>
</dbReference>
<sequence length="364" mass="40876">MTILPPVSEAFTKHLPKIELHAHLSGSITRECLHEIWVRKISQNPQLAVDDPCVLMPPGKVDYGLNIFFDVFSKSIYHLCNDLDSISYATTSVLNDFQNDGVRYLELRTTPREIHDDRGNITVSKEYYILTVLDAIDTFRKRQSQIDEVDRMSVYLILSIDRARDTSASAMEVVDLAIKHRNIKNNQLAIVGIDLCGNPTKGDVSIFGRAFAHAKAHDLKITLHFAETASSGDPKELETLLSFDPDRLGHVIHVPDGIKEKIADKGLGLELCLSCNVHAKMIDGSFEDHHFGYWWMKNCPVTLCTDDVGFFCSPVSNEYYLASKHFGLGCSDLVALCKRGVGSIFGGEHEKNRLWHLLENYIKG</sequence>
<dbReference type="PANTHER" id="PTHR11409:SF42">
    <property type="entry name" value="ADENOSINE DEAMINASE-LIKE PROTEIN"/>
    <property type="match status" value="1"/>
</dbReference>
<evidence type="ECO:0000256" key="2">
    <source>
        <dbReference type="ARBA" id="ARBA00006676"/>
    </source>
</evidence>
<dbReference type="GeneID" id="55996944"/>
<dbReference type="KEGG" id="trg:TRUGW13939_09461"/>
<dbReference type="AlphaFoldDB" id="A0A7H8R7F2"/>
<comment type="similarity">
    <text evidence="2">Belongs to the metallo-dependent hydrolases superfamily. Adenosine and AMP deaminases family.</text>
</comment>
<dbReference type="InterPro" id="IPR032466">
    <property type="entry name" value="Metal_Hydrolase"/>
</dbReference>
<keyword evidence="3" id="KW-0479">Metal-binding</keyword>
<organism evidence="9 10">
    <name type="scientific">Talaromyces rugulosus</name>
    <name type="common">Penicillium rugulosum</name>
    <dbReference type="NCBI Taxonomy" id="121627"/>
    <lineage>
        <taxon>Eukaryota</taxon>
        <taxon>Fungi</taxon>
        <taxon>Dikarya</taxon>
        <taxon>Ascomycota</taxon>
        <taxon>Pezizomycotina</taxon>
        <taxon>Eurotiomycetes</taxon>
        <taxon>Eurotiomycetidae</taxon>
        <taxon>Eurotiales</taxon>
        <taxon>Trichocomaceae</taxon>
        <taxon>Talaromyces</taxon>
        <taxon>Talaromyces sect. Islandici</taxon>
    </lineage>
</organism>
<proteinExistence type="inferred from homology"/>
<gene>
    <name evidence="9" type="ORF">TRUGW13939_09461</name>
</gene>
<keyword evidence="5" id="KW-0862">Zinc</keyword>
<dbReference type="Gene3D" id="3.20.20.140">
    <property type="entry name" value="Metal-dependent hydrolases"/>
    <property type="match status" value="1"/>
</dbReference>
<dbReference type="RefSeq" id="XP_035348476.1">
    <property type="nucleotide sequence ID" value="XM_035492583.1"/>
</dbReference>
<comment type="catalytic activity">
    <reaction evidence="7">
        <text>N(6)-methyl-AMP + H2O + H(+) = IMP + methylamine</text>
        <dbReference type="Rhea" id="RHEA:16001"/>
        <dbReference type="ChEBI" id="CHEBI:15377"/>
        <dbReference type="ChEBI" id="CHEBI:15378"/>
        <dbReference type="ChEBI" id="CHEBI:58053"/>
        <dbReference type="ChEBI" id="CHEBI:59338"/>
        <dbReference type="ChEBI" id="CHEBI:144842"/>
    </reaction>
    <physiologicalReaction direction="left-to-right" evidence="7">
        <dbReference type="Rhea" id="RHEA:16002"/>
    </physiologicalReaction>
</comment>
<dbReference type="GO" id="GO:0004000">
    <property type="term" value="F:adenosine deaminase activity"/>
    <property type="evidence" value="ECO:0007669"/>
    <property type="project" value="TreeGrafter"/>
</dbReference>
<dbReference type="PANTHER" id="PTHR11409">
    <property type="entry name" value="ADENOSINE DEAMINASE"/>
    <property type="match status" value="1"/>
</dbReference>
<dbReference type="Pfam" id="PF00962">
    <property type="entry name" value="A_deaminase"/>
    <property type="match status" value="1"/>
</dbReference>
<keyword evidence="10" id="KW-1185">Reference proteome</keyword>
<evidence type="ECO:0000256" key="4">
    <source>
        <dbReference type="ARBA" id="ARBA00022801"/>
    </source>
</evidence>
<feature type="domain" description="Adenosine deaminase" evidence="8">
    <location>
        <begin position="16"/>
        <end position="358"/>
    </location>
</feature>
<dbReference type="EMBL" id="CP055902">
    <property type="protein sequence ID" value="QKX62302.1"/>
    <property type="molecule type" value="Genomic_DNA"/>
</dbReference>
<evidence type="ECO:0000256" key="1">
    <source>
        <dbReference type="ARBA" id="ARBA00001947"/>
    </source>
</evidence>
<accession>A0A7H8R7F2</accession>
<dbReference type="Proteomes" id="UP000509510">
    <property type="component" value="Chromosome V"/>
</dbReference>
<dbReference type="OrthoDB" id="272271at2759"/>
<dbReference type="GO" id="GO:0046103">
    <property type="term" value="P:inosine biosynthetic process"/>
    <property type="evidence" value="ECO:0007669"/>
    <property type="project" value="TreeGrafter"/>
</dbReference>
<evidence type="ECO:0000313" key="10">
    <source>
        <dbReference type="Proteomes" id="UP000509510"/>
    </source>
</evidence>